<keyword evidence="1" id="KW-1133">Transmembrane helix</keyword>
<name>A0ABQ9BWW1_9ROSI</name>
<keyword evidence="3" id="KW-1185">Reference proteome</keyword>
<feature type="non-terminal residue" evidence="2">
    <location>
        <position position="61"/>
    </location>
</feature>
<evidence type="ECO:0000313" key="2">
    <source>
        <dbReference type="EMBL" id="KAJ6390645.1"/>
    </source>
</evidence>
<accession>A0ABQ9BWW1</accession>
<dbReference type="EMBL" id="JAPFFI010000006">
    <property type="protein sequence ID" value="KAJ6390645.1"/>
    <property type="molecule type" value="Genomic_DNA"/>
</dbReference>
<gene>
    <name evidence="2" type="ORF">OIU77_024787</name>
</gene>
<keyword evidence="1" id="KW-0812">Transmembrane</keyword>
<evidence type="ECO:0000256" key="1">
    <source>
        <dbReference type="SAM" id="Phobius"/>
    </source>
</evidence>
<proteinExistence type="predicted"/>
<feature type="transmembrane region" description="Helical" evidence="1">
    <location>
        <begin position="12"/>
        <end position="35"/>
    </location>
</feature>
<organism evidence="2 3">
    <name type="scientific">Salix suchowensis</name>
    <dbReference type="NCBI Taxonomy" id="1278906"/>
    <lineage>
        <taxon>Eukaryota</taxon>
        <taxon>Viridiplantae</taxon>
        <taxon>Streptophyta</taxon>
        <taxon>Embryophyta</taxon>
        <taxon>Tracheophyta</taxon>
        <taxon>Spermatophyta</taxon>
        <taxon>Magnoliopsida</taxon>
        <taxon>eudicotyledons</taxon>
        <taxon>Gunneridae</taxon>
        <taxon>Pentapetalae</taxon>
        <taxon>rosids</taxon>
        <taxon>fabids</taxon>
        <taxon>Malpighiales</taxon>
        <taxon>Salicaceae</taxon>
        <taxon>Saliceae</taxon>
        <taxon>Salix</taxon>
    </lineage>
</organism>
<protein>
    <submittedName>
        <fullName evidence="2">Uncharacterized protein</fullName>
    </submittedName>
</protein>
<comment type="caution">
    <text evidence="2">The sequence shown here is derived from an EMBL/GenBank/DDBJ whole genome shotgun (WGS) entry which is preliminary data.</text>
</comment>
<evidence type="ECO:0000313" key="3">
    <source>
        <dbReference type="Proteomes" id="UP001141253"/>
    </source>
</evidence>
<sequence length="61" mass="7155">MNKQPCKFSEQSWVQMICVLRMLLLGLSILNLRLLNSKKLHEMALRSLMHQLLARATYPSR</sequence>
<reference evidence="2" key="1">
    <citation type="submission" date="2022-10" db="EMBL/GenBank/DDBJ databases">
        <authorList>
            <person name="Hyden B.L."/>
            <person name="Feng K."/>
            <person name="Yates T."/>
            <person name="Jawdy S."/>
            <person name="Smart L.B."/>
            <person name="Muchero W."/>
        </authorList>
    </citation>
    <scope>NUCLEOTIDE SEQUENCE</scope>
    <source>
        <tissue evidence="2">Shoot tip</tissue>
    </source>
</reference>
<keyword evidence="1" id="KW-0472">Membrane</keyword>
<dbReference type="Proteomes" id="UP001141253">
    <property type="component" value="Chromosome 2"/>
</dbReference>
<reference evidence="2" key="2">
    <citation type="journal article" date="2023" name="Int. J. Mol. Sci.">
        <title>De Novo Assembly and Annotation of 11 Diverse Shrub Willow (Salix) Genomes Reveals Novel Gene Organization in Sex-Linked Regions.</title>
        <authorList>
            <person name="Hyden B."/>
            <person name="Feng K."/>
            <person name="Yates T.B."/>
            <person name="Jawdy S."/>
            <person name="Cereghino C."/>
            <person name="Smart L.B."/>
            <person name="Muchero W."/>
        </authorList>
    </citation>
    <scope>NUCLEOTIDE SEQUENCE</scope>
    <source>
        <tissue evidence="2">Shoot tip</tissue>
    </source>
</reference>